<reference evidence="2 3" key="1">
    <citation type="submission" date="2012-07" db="EMBL/GenBank/DDBJ databases">
        <title>The Genome Sequence of Actinomyces turicensis ACS-279-V-COL4.</title>
        <authorList>
            <consortium name="The Broad Institute Genome Sequencing Platform"/>
            <person name="Earl A."/>
            <person name="Ward D."/>
            <person name="Feldgarden M."/>
            <person name="Gevers D."/>
            <person name="Saerens B."/>
            <person name="Vaneechoutte M."/>
            <person name="Walker B."/>
            <person name="Young S.K."/>
            <person name="Zeng Q."/>
            <person name="Gargeya S."/>
            <person name="Fitzgerald M."/>
            <person name="Haas B."/>
            <person name="Abouelleil A."/>
            <person name="Alvarado L."/>
            <person name="Arachchi H.M."/>
            <person name="Berlin A."/>
            <person name="Chapman S.B."/>
            <person name="Goldberg J."/>
            <person name="Griggs A."/>
            <person name="Gujja S."/>
            <person name="Hansen M."/>
            <person name="Howarth C."/>
            <person name="Imamovic A."/>
            <person name="Larimer J."/>
            <person name="McCowen C."/>
            <person name="Montmayeur A."/>
            <person name="Murphy C."/>
            <person name="Neiman D."/>
            <person name="Pearson M."/>
            <person name="Priest M."/>
            <person name="Roberts A."/>
            <person name="Saif S."/>
            <person name="Shea T."/>
            <person name="Sisk P."/>
            <person name="Sykes S."/>
            <person name="Wortman J."/>
            <person name="Nusbaum C."/>
            <person name="Birren B."/>
        </authorList>
    </citation>
    <scope>NUCLEOTIDE SEQUENCE [LARGE SCALE GENOMIC DNA]</scope>
    <source>
        <strain evidence="2 3">ACS-279-V-Col4</strain>
    </source>
</reference>
<protein>
    <submittedName>
        <fullName evidence="2">Uncharacterized protein</fullName>
    </submittedName>
</protein>
<organism evidence="2 3">
    <name type="scientific">Schaalia turicensis ACS-279-V-Col4</name>
    <dbReference type="NCBI Taxonomy" id="883077"/>
    <lineage>
        <taxon>Bacteria</taxon>
        <taxon>Bacillati</taxon>
        <taxon>Actinomycetota</taxon>
        <taxon>Actinomycetes</taxon>
        <taxon>Actinomycetales</taxon>
        <taxon>Actinomycetaceae</taxon>
        <taxon>Schaalia</taxon>
    </lineage>
</organism>
<evidence type="ECO:0000313" key="3">
    <source>
        <dbReference type="Proteomes" id="UP000003994"/>
    </source>
</evidence>
<dbReference type="AlphaFoldDB" id="K0YX49"/>
<dbReference type="eggNOG" id="ENOG50328GG">
    <property type="taxonomic scope" value="Bacteria"/>
</dbReference>
<comment type="caution">
    <text evidence="2">The sequence shown here is derived from an EMBL/GenBank/DDBJ whole genome shotgun (WGS) entry which is preliminary data.</text>
</comment>
<keyword evidence="3" id="KW-1185">Reference proteome</keyword>
<gene>
    <name evidence="2" type="ORF">HMPREF9241_00167</name>
</gene>
<feature type="region of interest" description="Disordered" evidence="1">
    <location>
        <begin position="82"/>
        <end position="101"/>
    </location>
</feature>
<dbReference type="STRING" id="883077.HMPREF9241_00167"/>
<dbReference type="HOGENOM" id="CLU_1400433_0_0_11"/>
<evidence type="ECO:0000313" key="2">
    <source>
        <dbReference type="EMBL" id="EJZ88306.1"/>
    </source>
</evidence>
<dbReference type="EMBL" id="AGWQ01000002">
    <property type="protein sequence ID" value="EJZ88306.1"/>
    <property type="molecule type" value="Genomic_DNA"/>
</dbReference>
<proteinExistence type="predicted"/>
<dbReference type="Proteomes" id="UP000003994">
    <property type="component" value="Unassembled WGS sequence"/>
</dbReference>
<evidence type="ECO:0000256" key="1">
    <source>
        <dbReference type="SAM" id="MobiDB-lite"/>
    </source>
</evidence>
<sequence length="213" mass="24581">MAGNATTPKPYTIRFTKDFRGKEHVHFRMPTTRGGAWVELYDLPADAQFRRMIFDEEYLPEWKLEYLGEQYAVFRERENARKHATKDGGREHDLDDPSTFRPSARRRLAQQLDPADNASPETLLMRGEEFDLAREQVEIVLSVVSPRHRGWVRLNLGENLSYADIARTEHPDASKAEIDRHANTIGTAVKRAIKKIHDQFPDGCPVQQPREDV</sequence>
<accession>K0YX49</accession>
<dbReference type="PATRIC" id="fig|883077.3.peg.160"/>
<name>K0YX49_9ACTO</name>
<feature type="compositionally biased region" description="Basic and acidic residues" evidence="1">
    <location>
        <begin position="82"/>
        <end position="95"/>
    </location>
</feature>
<dbReference type="RefSeq" id="WP_006680373.1">
    <property type="nucleotide sequence ID" value="NZ_JH815208.1"/>
</dbReference>